<evidence type="ECO:0000256" key="1">
    <source>
        <dbReference type="ARBA" id="ARBA00004141"/>
    </source>
</evidence>
<evidence type="ECO:0000313" key="9">
    <source>
        <dbReference type="EMBL" id="PFH34559.1"/>
    </source>
</evidence>
<keyword evidence="4 8" id="KW-1133">Transmembrane helix</keyword>
<feature type="region of interest" description="Disordered" evidence="7">
    <location>
        <begin position="1030"/>
        <end position="1059"/>
    </location>
</feature>
<name>A0A2A9M9H5_BESBE</name>
<feature type="compositionally biased region" description="Low complexity" evidence="7">
    <location>
        <begin position="667"/>
        <end position="676"/>
    </location>
</feature>
<feature type="region of interest" description="Disordered" evidence="7">
    <location>
        <begin position="901"/>
        <end position="922"/>
    </location>
</feature>
<feature type="transmembrane region" description="Helical" evidence="8">
    <location>
        <begin position="1177"/>
        <end position="1201"/>
    </location>
</feature>
<feature type="coiled-coil region" evidence="6">
    <location>
        <begin position="464"/>
        <end position="491"/>
    </location>
</feature>
<feature type="region of interest" description="Disordered" evidence="7">
    <location>
        <begin position="980"/>
        <end position="1001"/>
    </location>
</feature>
<dbReference type="VEuPathDB" id="ToxoDB:BESB_065920"/>
<dbReference type="InterPro" id="IPR029058">
    <property type="entry name" value="AB_hydrolase_fold"/>
</dbReference>
<evidence type="ECO:0000256" key="6">
    <source>
        <dbReference type="SAM" id="Coils"/>
    </source>
</evidence>
<sequence>MAGSPRGGPWPPSSAAAAPSPSLSSSGSRAAERHQASGGNASAPLSPLSQASSAPLGPARSSVSRPHPFGRHLSSSSQSQCASSPLYAAAEDSCRVYLQPDHQQQFLLQGRLVDDTIGPRSTRSFFSLVSSATGVGPSSPSSPSGLFAVGSGAALHSPAASASLSFAPCNASHASLEGAGAPASSPFVGTAAGGLASFMSSLTSSTSGKVSAGGAAAGERVLSRSVEKVIESGDVKMEDIEPEQAADISKALFLHQKNHHVLLQSEMIPRTPLAIHPLSPMWDQAAMPGARQKDGREDGAASRPVSAERGTRTLNIIREVYQGHQHPSPAAAAADGGAARKGGEGEKAAVGAAHAGEAATDAHGEERKLASRRTRSESVSRESLQQPEGAEARGTVEKKRARAAGCLSSLVAGKPDDGGLPGGRGERSQLSAVEGRGGEPEMLLFPSNEAEEAWILDEIEARLKEDAEWYLESTKSELQELRINAEREVLALQYIPLKADRLLALDTSCRESLLGVFVCLCLRHIESASPEIQSLLAEWSLIFLHTLASPQVLNVDGSVEKSLVRPIVLRDQLLKDGLTASDILSPVPLMKVVVQACDKLQPEFNSIFNTLHAEMSCFAHRTSSPQDSPSSASLSSSFPCDGKAAASSALHSDSVSASTAAPSDACASSRGPASSRGGQGSLDSELQTSRPGHGRRRNPSPPVAPHARYARERQGILDESEEEGGQRRRGSADSGDGGKRRGNRAERGACAPASDCTYTADGDAQAGRGSGAAVSLRAERRGVDDGGSLHHGSPGECGEDAARRSDSLGGRTSDGRSSSGEGEEEEKVSERLRRRLDAERRKEEAERKRLETSIVCARARGLGSLDGDADVSSESGKRENGLGSARWLPCDSACLQRVETRGAGEDQATQAPPWQVSSSGSDSHPLRFTCVAAHPLAAGQSRPPCRGRPSETCDSSLRVCLEKRREEDDEDAAGLVVAVGSVEEQEEDIQEDGEDGSSCGDEGFSLAEQRILLHTEEELHRYQARASGRLSGLQGRDDGSFSAAAGSGDDEEASSLMPSLPPSAKTVLLRELTTALVTSGAFDARVQLMLQLFAVEMLGLNPLILIRLQHHLAADLLGLLRASTKEGSRQKAWRRLKIAGAALGGGFLVALTAGLAAPGIVAGLASLGLGGAGVSAFLASAGGMAVMVSLFGAGGAGLTGWKYSRRIANIKVFEFDMLNGKTPASLGVTVCVSGYLRTFDDISLPWLQACPLACSDLFSLKWEPKILKALGGMVVQMLSQDFAVAAGKYYLQHTVLGGLTFALFWPMALIQYAANLDNTWILCRERAQQAGRLLADAISDTQAVGQRPVSLVGYSMGARVVFYCLQTLWKRRKLHVVCDCVLIGLPASLNAKQWSAARDVVSRRLVNVYSRSDWLLAFLYRWMEWGLQVAGLSPVKCVPGVENYDVTGLVKSHAQYPEKIPDILSFIGFDA</sequence>
<evidence type="ECO:0000256" key="5">
    <source>
        <dbReference type="ARBA" id="ARBA00023136"/>
    </source>
</evidence>
<feature type="compositionally biased region" description="Basic and acidic residues" evidence="7">
    <location>
        <begin position="736"/>
        <end position="747"/>
    </location>
</feature>
<feature type="compositionally biased region" description="Low complexity" evidence="7">
    <location>
        <begin position="41"/>
        <end position="59"/>
    </location>
</feature>
<keyword evidence="5 8" id="KW-0472">Membrane</keyword>
<proteinExistence type="inferred from homology"/>
<feature type="region of interest" description="Disordered" evidence="7">
    <location>
        <begin position="659"/>
        <end position="850"/>
    </location>
</feature>
<comment type="similarity">
    <text evidence="2">Belongs to the TMCO4 family.</text>
</comment>
<evidence type="ECO:0000256" key="8">
    <source>
        <dbReference type="SAM" id="Phobius"/>
    </source>
</evidence>
<feature type="transmembrane region" description="Helical" evidence="8">
    <location>
        <begin position="1295"/>
        <end position="1314"/>
    </location>
</feature>
<evidence type="ECO:0008006" key="11">
    <source>
        <dbReference type="Google" id="ProtNLM"/>
    </source>
</evidence>
<feature type="compositionally biased region" description="Basic and acidic residues" evidence="7">
    <location>
        <begin position="828"/>
        <end position="850"/>
    </location>
</feature>
<dbReference type="RefSeq" id="XP_029218568.1">
    <property type="nucleotide sequence ID" value="XM_029364985.1"/>
</dbReference>
<reference evidence="9 10" key="1">
    <citation type="submission" date="2017-09" db="EMBL/GenBank/DDBJ databases">
        <title>Genome sequencing of Besnoitia besnoiti strain Bb-Ger1.</title>
        <authorList>
            <person name="Schares G."/>
            <person name="Venepally P."/>
            <person name="Lorenzi H.A."/>
        </authorList>
    </citation>
    <scope>NUCLEOTIDE SEQUENCE [LARGE SCALE GENOMIC DNA]</scope>
    <source>
        <strain evidence="9 10">Bb-Ger1</strain>
    </source>
</reference>
<feature type="compositionally biased region" description="Low complexity" evidence="7">
    <location>
        <begin position="807"/>
        <end position="820"/>
    </location>
</feature>
<organism evidence="9 10">
    <name type="scientific">Besnoitia besnoiti</name>
    <name type="common">Apicomplexan protozoan</name>
    <dbReference type="NCBI Taxonomy" id="94643"/>
    <lineage>
        <taxon>Eukaryota</taxon>
        <taxon>Sar</taxon>
        <taxon>Alveolata</taxon>
        <taxon>Apicomplexa</taxon>
        <taxon>Conoidasida</taxon>
        <taxon>Coccidia</taxon>
        <taxon>Eucoccidiorida</taxon>
        <taxon>Eimeriorina</taxon>
        <taxon>Sarcocystidae</taxon>
        <taxon>Besnoitia</taxon>
    </lineage>
</organism>
<dbReference type="KEGG" id="bbes:BESB_065920"/>
<feature type="compositionally biased region" description="Basic and acidic residues" evidence="7">
    <location>
        <begin position="291"/>
        <end position="300"/>
    </location>
</feature>
<gene>
    <name evidence="9" type="ORF">BESB_065920</name>
</gene>
<feature type="compositionally biased region" description="Basic and acidic residues" evidence="7">
    <location>
        <begin position="360"/>
        <end position="380"/>
    </location>
</feature>
<keyword evidence="6" id="KW-0175">Coiled coil</keyword>
<feature type="compositionally biased region" description="Acidic residues" evidence="7">
    <location>
        <begin position="983"/>
        <end position="995"/>
    </location>
</feature>
<protein>
    <recommendedName>
        <fullName evidence="11">Transmembrane protein</fullName>
    </recommendedName>
</protein>
<dbReference type="Proteomes" id="UP000224006">
    <property type="component" value="Chromosome VI"/>
</dbReference>
<comment type="subcellular location">
    <subcellularLocation>
        <location evidence="1">Membrane</location>
        <topology evidence="1">Multi-pass membrane protein</topology>
    </subcellularLocation>
</comment>
<accession>A0A2A9M9H5</accession>
<keyword evidence="10" id="KW-1185">Reference proteome</keyword>
<dbReference type="GO" id="GO:0016020">
    <property type="term" value="C:membrane"/>
    <property type="evidence" value="ECO:0007669"/>
    <property type="project" value="UniProtKB-SubCell"/>
</dbReference>
<feature type="transmembrane region" description="Helical" evidence="8">
    <location>
        <begin position="1088"/>
        <end position="1106"/>
    </location>
</feature>
<feature type="region of interest" description="Disordered" evidence="7">
    <location>
        <begin position="1"/>
        <end position="78"/>
    </location>
</feature>
<comment type="caution">
    <text evidence="9">The sequence shown here is derived from an EMBL/GenBank/DDBJ whole genome shotgun (WGS) entry which is preliminary data.</text>
</comment>
<feature type="transmembrane region" description="Helical" evidence="8">
    <location>
        <begin position="1138"/>
        <end position="1165"/>
    </location>
</feature>
<feature type="compositionally biased region" description="Low complexity" evidence="7">
    <location>
        <begin position="348"/>
        <end position="359"/>
    </location>
</feature>
<dbReference type="OrthoDB" id="277931at2759"/>
<evidence type="ECO:0000256" key="4">
    <source>
        <dbReference type="ARBA" id="ARBA00022989"/>
    </source>
</evidence>
<feature type="region of interest" description="Disordered" evidence="7">
    <location>
        <begin position="287"/>
        <end position="442"/>
    </location>
</feature>
<dbReference type="Gene3D" id="3.40.50.1820">
    <property type="entry name" value="alpha/beta hydrolase"/>
    <property type="match status" value="1"/>
</dbReference>
<dbReference type="PANTHER" id="PTHR17920:SF3">
    <property type="entry name" value="TRANSMEMBRANE AND COILED-COIL DOMAIN-CONTAINING PROTEIN 4"/>
    <property type="match status" value="1"/>
</dbReference>
<feature type="compositionally biased region" description="Polar residues" evidence="7">
    <location>
        <begin position="907"/>
        <end position="922"/>
    </location>
</feature>
<evidence type="ECO:0000313" key="10">
    <source>
        <dbReference type="Proteomes" id="UP000224006"/>
    </source>
</evidence>
<dbReference type="EMBL" id="NWUJ01000006">
    <property type="protein sequence ID" value="PFH34559.1"/>
    <property type="molecule type" value="Genomic_DNA"/>
</dbReference>
<evidence type="ECO:0000256" key="3">
    <source>
        <dbReference type="ARBA" id="ARBA00022692"/>
    </source>
</evidence>
<evidence type="ECO:0000256" key="2">
    <source>
        <dbReference type="ARBA" id="ARBA00009824"/>
    </source>
</evidence>
<dbReference type="PANTHER" id="PTHR17920">
    <property type="entry name" value="TRANSMEMBRANE AND COILED-COIL DOMAIN-CONTAINING PROTEIN 4 TMCO4"/>
    <property type="match status" value="1"/>
</dbReference>
<dbReference type="GeneID" id="40311518"/>
<evidence type="ECO:0000256" key="7">
    <source>
        <dbReference type="SAM" id="MobiDB-lite"/>
    </source>
</evidence>
<dbReference type="Pfam" id="PF05277">
    <property type="entry name" value="DUF726"/>
    <property type="match status" value="1"/>
</dbReference>
<dbReference type="InterPro" id="IPR007941">
    <property type="entry name" value="DUF726"/>
</dbReference>
<feature type="compositionally biased region" description="Low complexity" evidence="7">
    <location>
        <begin position="13"/>
        <end position="29"/>
    </location>
</feature>
<keyword evidence="3 8" id="KW-0812">Transmembrane</keyword>
<feature type="region of interest" description="Disordered" evidence="7">
    <location>
        <begin position="863"/>
        <end position="883"/>
    </location>
</feature>
<dbReference type="SUPFAM" id="SSF53474">
    <property type="entry name" value="alpha/beta-Hydrolases"/>
    <property type="match status" value="1"/>
</dbReference>
<feature type="compositionally biased region" description="Basic and acidic residues" evidence="7">
    <location>
        <begin position="777"/>
        <end position="788"/>
    </location>
</feature>